<keyword evidence="3" id="KW-1185">Reference proteome</keyword>
<dbReference type="NCBIfam" id="NF047646">
    <property type="entry name" value="REP_Tyr_transpos"/>
    <property type="match status" value="1"/>
</dbReference>
<dbReference type="RefSeq" id="WP_135207185.1">
    <property type="nucleotide sequence ID" value="NZ_SPVF01000133.1"/>
</dbReference>
<dbReference type="Proteomes" id="UP000298438">
    <property type="component" value="Unassembled WGS sequence"/>
</dbReference>
<comment type="caution">
    <text evidence="2">The sequence shown here is derived from an EMBL/GenBank/DDBJ whole genome shotgun (WGS) entry which is preliminary data.</text>
</comment>
<dbReference type="GO" id="GO:0006313">
    <property type="term" value="P:DNA transposition"/>
    <property type="evidence" value="ECO:0007669"/>
    <property type="project" value="InterPro"/>
</dbReference>
<evidence type="ECO:0000313" key="3">
    <source>
        <dbReference type="Proteomes" id="UP000298438"/>
    </source>
</evidence>
<dbReference type="OrthoDB" id="9794403at2"/>
<sequence>MPTKDITRPGRFTSGNTFFFTVRLLDPDSTLLTEHFPAFGEAIRHARARQPFDVDAWVVLPNHVHSIWTLPAGDTDFAARWRAVKIGFSKALRKSEGTRHAGVVWEPLFMNRQITDEAERQLLVDYIHTNPQRHGLCERPEDWLWSSIHRATAPVADKKKGPQALSPAIR</sequence>
<proteinExistence type="predicted"/>
<reference evidence="2 3" key="1">
    <citation type="submission" date="2019-03" db="EMBL/GenBank/DDBJ databases">
        <title>Draft Genome Sequence of Massilia arenosa sp. nov., a Novel Massilia Species Isolated from a Sandy-loam Maize Soil.</title>
        <authorList>
            <person name="Raths R."/>
            <person name="Peta V."/>
            <person name="Bucking H."/>
        </authorList>
    </citation>
    <scope>NUCLEOTIDE SEQUENCE [LARGE SCALE GENOMIC DNA]</scope>
    <source>
        <strain evidence="2 3">MC02</strain>
    </source>
</reference>
<dbReference type="PANTHER" id="PTHR36966:SF1">
    <property type="entry name" value="REP-ASSOCIATED TYROSINE TRANSPOSASE"/>
    <property type="match status" value="1"/>
</dbReference>
<dbReference type="Gene3D" id="3.30.70.1290">
    <property type="entry name" value="Transposase IS200-like"/>
    <property type="match status" value="1"/>
</dbReference>
<dbReference type="GO" id="GO:0043565">
    <property type="term" value="F:sequence-specific DNA binding"/>
    <property type="evidence" value="ECO:0007669"/>
    <property type="project" value="TreeGrafter"/>
</dbReference>
<evidence type="ECO:0000313" key="2">
    <source>
        <dbReference type="EMBL" id="TFW20281.1"/>
    </source>
</evidence>
<dbReference type="SUPFAM" id="SSF143422">
    <property type="entry name" value="Transposase IS200-like"/>
    <property type="match status" value="1"/>
</dbReference>
<dbReference type="EMBL" id="SPVF01000133">
    <property type="protein sequence ID" value="TFW20281.1"/>
    <property type="molecule type" value="Genomic_DNA"/>
</dbReference>
<gene>
    <name evidence="2" type="ORF">E4L96_10575</name>
</gene>
<dbReference type="SMART" id="SM01321">
    <property type="entry name" value="Y1_Tnp"/>
    <property type="match status" value="1"/>
</dbReference>
<protein>
    <submittedName>
        <fullName evidence="2">Transposase</fullName>
    </submittedName>
</protein>
<dbReference type="GO" id="GO:0004803">
    <property type="term" value="F:transposase activity"/>
    <property type="evidence" value="ECO:0007669"/>
    <property type="project" value="InterPro"/>
</dbReference>
<evidence type="ECO:0000259" key="1">
    <source>
        <dbReference type="SMART" id="SM01321"/>
    </source>
</evidence>
<dbReference type="InterPro" id="IPR036515">
    <property type="entry name" value="Transposase_17_sf"/>
</dbReference>
<feature type="domain" description="Transposase IS200-like" evidence="1">
    <location>
        <begin position="13"/>
        <end position="130"/>
    </location>
</feature>
<accession>A0A4Y9SCH3</accession>
<dbReference type="InterPro" id="IPR052715">
    <property type="entry name" value="RAYT_transposase"/>
</dbReference>
<name>A0A4Y9SCH3_9BURK</name>
<organism evidence="2 3">
    <name type="scientific">Zemynaea arenosa</name>
    <dbReference type="NCBI Taxonomy" id="2561931"/>
    <lineage>
        <taxon>Bacteria</taxon>
        <taxon>Pseudomonadati</taxon>
        <taxon>Pseudomonadota</taxon>
        <taxon>Betaproteobacteria</taxon>
        <taxon>Burkholderiales</taxon>
        <taxon>Oxalobacteraceae</taxon>
        <taxon>Telluria group</taxon>
        <taxon>Zemynaea</taxon>
    </lineage>
</organism>
<dbReference type="PANTHER" id="PTHR36966">
    <property type="entry name" value="REP-ASSOCIATED TYROSINE TRANSPOSASE"/>
    <property type="match status" value="1"/>
</dbReference>
<dbReference type="InterPro" id="IPR002686">
    <property type="entry name" value="Transposase_17"/>
</dbReference>
<dbReference type="AlphaFoldDB" id="A0A4Y9SCH3"/>